<dbReference type="Proteomes" id="UP001160148">
    <property type="component" value="Unassembled WGS sequence"/>
</dbReference>
<accession>A0AAV0WIN8</accession>
<proteinExistence type="predicted"/>
<sequence length="564" mass="65193">MDAFYIAALENLERQENAVNYRKLSHNVINILTPHMTEATRTSALNIQTKVFIALNFFATGSYQLPFGNSNLAIVSQPTVSRAIYEVVNALNQPEIFKYWWELKIVHILEYFLPKPMILFILNTEYIYANRKNYHSLNVQLVCDSDMKIINVSALFPGSVNDAYIWNNSLLEPTLRRIYNYNPEEFYLLDELDNGYPPIGGGPSVALQGENRNSVIYRDAVGYEYHMNWEVRDTRYLRCARRYAGCRVTAHMGLEPGAPISLGNRQQFHHPRSLDVRLFLNVLRERGGRENATPAQIYNEVAPQNVRAAVVVGRPAAIRTIARARGRLSPPIPESLQEWADIINLRTICIDGTYQVRPNHPADIAQLITVQVRLNNVAIPIVHGLLVDSTTESYCRLLQFIRNDLQLNFEYQNLRVITDFEQGLRNAVMMVMPESMNTGCWFHYIRSIIRFVRSNHLARLCNTNANARRIVRMLMALPHLPSDMVEYYGNQFSISLGFLNIQNLVNQYNLNNELNVLIIYFQHYWMDIVGPPRFSVYRLRHRTNNFIESYHASLLRRMGQHPPL</sequence>
<feature type="domain" description="MULE transposase" evidence="3">
    <location>
        <begin position="348"/>
        <end position="445"/>
    </location>
</feature>
<name>A0AAV0WIN8_9HEMI</name>
<evidence type="ECO:0008006" key="7">
    <source>
        <dbReference type="Google" id="ProtNLM"/>
    </source>
</evidence>
<evidence type="ECO:0000256" key="2">
    <source>
        <dbReference type="ARBA" id="ARBA00022723"/>
    </source>
</evidence>
<evidence type="ECO:0000313" key="5">
    <source>
        <dbReference type="EMBL" id="CAI6355643.1"/>
    </source>
</evidence>
<dbReference type="InterPro" id="IPR018289">
    <property type="entry name" value="MULE_transposase_dom"/>
</dbReference>
<organism evidence="5 6">
    <name type="scientific">Macrosiphum euphorbiae</name>
    <name type="common">potato aphid</name>
    <dbReference type="NCBI Taxonomy" id="13131"/>
    <lineage>
        <taxon>Eukaryota</taxon>
        <taxon>Metazoa</taxon>
        <taxon>Ecdysozoa</taxon>
        <taxon>Arthropoda</taxon>
        <taxon>Hexapoda</taxon>
        <taxon>Insecta</taxon>
        <taxon>Pterygota</taxon>
        <taxon>Neoptera</taxon>
        <taxon>Paraneoptera</taxon>
        <taxon>Hemiptera</taxon>
        <taxon>Sternorrhyncha</taxon>
        <taxon>Aphidomorpha</taxon>
        <taxon>Aphidoidea</taxon>
        <taxon>Aphididae</taxon>
        <taxon>Macrosiphini</taxon>
        <taxon>Macrosiphum</taxon>
    </lineage>
</organism>
<protein>
    <recommendedName>
        <fullName evidence="7">Transposase</fullName>
    </recommendedName>
</protein>
<dbReference type="Pfam" id="PF13359">
    <property type="entry name" value="DDE_Tnp_4"/>
    <property type="match status" value="1"/>
</dbReference>
<evidence type="ECO:0000313" key="6">
    <source>
        <dbReference type="Proteomes" id="UP001160148"/>
    </source>
</evidence>
<evidence type="ECO:0000259" key="3">
    <source>
        <dbReference type="Pfam" id="PF10551"/>
    </source>
</evidence>
<keyword evidence="6" id="KW-1185">Reference proteome</keyword>
<reference evidence="5 6" key="1">
    <citation type="submission" date="2023-01" db="EMBL/GenBank/DDBJ databases">
        <authorList>
            <person name="Whitehead M."/>
        </authorList>
    </citation>
    <scope>NUCLEOTIDE SEQUENCE [LARGE SCALE GENOMIC DNA]</scope>
</reference>
<dbReference type="GO" id="GO:0046872">
    <property type="term" value="F:metal ion binding"/>
    <property type="evidence" value="ECO:0007669"/>
    <property type="project" value="UniProtKB-KW"/>
</dbReference>
<keyword evidence="2" id="KW-0479">Metal-binding</keyword>
<comment type="caution">
    <text evidence="5">The sequence shown here is derived from an EMBL/GenBank/DDBJ whole genome shotgun (WGS) entry which is preliminary data.</text>
</comment>
<dbReference type="InterPro" id="IPR027806">
    <property type="entry name" value="HARBI1_dom"/>
</dbReference>
<dbReference type="Pfam" id="PF10551">
    <property type="entry name" value="MULE"/>
    <property type="match status" value="1"/>
</dbReference>
<dbReference type="AlphaFoldDB" id="A0AAV0WIN8"/>
<comment type="cofactor">
    <cofactor evidence="1">
        <name>a divalent metal cation</name>
        <dbReference type="ChEBI" id="CHEBI:60240"/>
    </cofactor>
</comment>
<evidence type="ECO:0000256" key="1">
    <source>
        <dbReference type="ARBA" id="ARBA00001968"/>
    </source>
</evidence>
<dbReference type="EMBL" id="CARXXK010000002">
    <property type="protein sequence ID" value="CAI6355643.1"/>
    <property type="molecule type" value="Genomic_DNA"/>
</dbReference>
<evidence type="ECO:0000259" key="4">
    <source>
        <dbReference type="Pfam" id="PF13359"/>
    </source>
</evidence>
<gene>
    <name evidence="5" type="ORF">MEUPH1_LOCUS11472</name>
</gene>
<feature type="domain" description="DDE Tnp4" evidence="4">
    <location>
        <begin position="126"/>
        <end position="175"/>
    </location>
</feature>